<evidence type="ECO:0000313" key="2">
    <source>
        <dbReference type="EMBL" id="MFD2796502.1"/>
    </source>
</evidence>
<reference evidence="3" key="1">
    <citation type="journal article" date="2019" name="Int. J. Syst. Evol. Microbiol.">
        <title>The Global Catalogue of Microorganisms (GCM) 10K type strain sequencing project: providing services to taxonomists for standard genome sequencing and annotation.</title>
        <authorList>
            <consortium name="The Broad Institute Genomics Platform"/>
            <consortium name="The Broad Institute Genome Sequencing Center for Infectious Disease"/>
            <person name="Wu L."/>
            <person name="Ma J."/>
        </authorList>
    </citation>
    <scope>NUCLEOTIDE SEQUENCE [LARGE SCALE GENOMIC DNA]</scope>
    <source>
        <strain evidence="3">CCM 7044</strain>
    </source>
</reference>
<keyword evidence="1" id="KW-0472">Membrane</keyword>
<accession>A0ABW5VYB6</accession>
<keyword evidence="1" id="KW-1133">Transmembrane helix</keyword>
<dbReference type="RefSeq" id="WP_377188194.1">
    <property type="nucleotide sequence ID" value="NZ_JBHUOG010000002.1"/>
</dbReference>
<keyword evidence="1" id="KW-0812">Transmembrane</keyword>
<name>A0ABW5VYB6_9MICO</name>
<evidence type="ECO:0000256" key="1">
    <source>
        <dbReference type="SAM" id="Phobius"/>
    </source>
</evidence>
<sequence length="200" mass="22372">MNSSSAWSDPKIALDGWAGAAGGAIISIAIALVVLIVTVNQERKHFQVQLERDRDRAIEDRRLEAFGGLCGALSDFGTMDQNMTATRTRFREVAKAFHLWALYVPLEHDDVVRAVARALGTIRQEAAQSWKLGRGTAKYAQVQFDTGDGYGAITWITSQGRRWHLDEVQRVRLATKFMNRFPDVGDDNFEMSDAGWPTEQ</sequence>
<gene>
    <name evidence="2" type="ORF">ACFS27_23270</name>
</gene>
<feature type="transmembrane region" description="Helical" evidence="1">
    <location>
        <begin position="20"/>
        <end position="39"/>
    </location>
</feature>
<comment type="caution">
    <text evidence="2">The sequence shown here is derived from an EMBL/GenBank/DDBJ whole genome shotgun (WGS) entry which is preliminary data.</text>
</comment>
<dbReference type="Proteomes" id="UP001597479">
    <property type="component" value="Unassembled WGS sequence"/>
</dbReference>
<evidence type="ECO:0008006" key="4">
    <source>
        <dbReference type="Google" id="ProtNLM"/>
    </source>
</evidence>
<protein>
    <recommendedName>
        <fullName evidence="4">DUF4760 domain-containing protein</fullName>
    </recommendedName>
</protein>
<dbReference type="EMBL" id="JBHUOG010000002">
    <property type="protein sequence ID" value="MFD2796502.1"/>
    <property type="molecule type" value="Genomic_DNA"/>
</dbReference>
<proteinExistence type="predicted"/>
<organism evidence="2 3">
    <name type="scientific">Promicromonospora vindobonensis</name>
    <dbReference type="NCBI Taxonomy" id="195748"/>
    <lineage>
        <taxon>Bacteria</taxon>
        <taxon>Bacillati</taxon>
        <taxon>Actinomycetota</taxon>
        <taxon>Actinomycetes</taxon>
        <taxon>Micrococcales</taxon>
        <taxon>Promicromonosporaceae</taxon>
        <taxon>Promicromonospora</taxon>
    </lineage>
</organism>
<keyword evidence="3" id="KW-1185">Reference proteome</keyword>
<evidence type="ECO:0000313" key="3">
    <source>
        <dbReference type="Proteomes" id="UP001597479"/>
    </source>
</evidence>